<dbReference type="GO" id="GO:0008320">
    <property type="term" value="F:protein transmembrane transporter activity"/>
    <property type="evidence" value="ECO:0007669"/>
    <property type="project" value="UniProtKB-UniRule"/>
</dbReference>
<dbReference type="GO" id="GO:0043952">
    <property type="term" value="P:protein transport by the Sec complex"/>
    <property type="evidence" value="ECO:0007669"/>
    <property type="project" value="UniProtKB-UniRule"/>
</dbReference>
<evidence type="ECO:0000256" key="4">
    <source>
        <dbReference type="ARBA" id="ARBA00022692"/>
    </source>
</evidence>
<dbReference type="InterPro" id="IPR038379">
    <property type="entry name" value="SecE_sf"/>
</dbReference>
<proteinExistence type="inferred from homology"/>
<keyword evidence="5 9" id="KW-0653">Protein transport</keyword>
<comment type="subunit">
    <text evidence="9">Component of the Sec protein translocase complex. Heterotrimer consisting of SecY, SecE and SecG subunits. The heterotrimers can form oligomers, although 1 heterotrimer is thought to be able to translocate proteins. Interacts with the ribosome. Interacts with SecDF, and other proteins may be involved. Interacts with SecA.</text>
</comment>
<dbReference type="GO" id="GO:0065002">
    <property type="term" value="P:intracellular protein transmembrane transport"/>
    <property type="evidence" value="ECO:0007669"/>
    <property type="project" value="UniProtKB-UniRule"/>
</dbReference>
<comment type="subcellular location">
    <subcellularLocation>
        <location evidence="9">Cell membrane</location>
        <topology evidence="9">Single-pass membrane protein</topology>
    </subcellularLocation>
    <subcellularLocation>
        <location evidence="1">Membrane</location>
    </subcellularLocation>
</comment>
<dbReference type="Proteomes" id="UP000323166">
    <property type="component" value="Unassembled WGS sequence"/>
</dbReference>
<dbReference type="Pfam" id="PF00584">
    <property type="entry name" value="SecE"/>
    <property type="match status" value="1"/>
</dbReference>
<evidence type="ECO:0000256" key="9">
    <source>
        <dbReference type="HAMAP-Rule" id="MF_00422"/>
    </source>
</evidence>
<comment type="caution">
    <text evidence="11">The sequence shown here is derived from an EMBL/GenBank/DDBJ whole genome shotgun (WGS) entry which is preliminary data.</text>
</comment>
<dbReference type="GO" id="GO:0009306">
    <property type="term" value="P:protein secretion"/>
    <property type="evidence" value="ECO:0007669"/>
    <property type="project" value="UniProtKB-UniRule"/>
</dbReference>
<dbReference type="GO" id="GO:0006605">
    <property type="term" value="P:protein targeting"/>
    <property type="evidence" value="ECO:0007669"/>
    <property type="project" value="UniProtKB-UniRule"/>
</dbReference>
<evidence type="ECO:0000256" key="5">
    <source>
        <dbReference type="ARBA" id="ARBA00022927"/>
    </source>
</evidence>
<evidence type="ECO:0000256" key="1">
    <source>
        <dbReference type="ARBA" id="ARBA00004370"/>
    </source>
</evidence>
<dbReference type="Gene3D" id="1.20.5.1030">
    <property type="entry name" value="Preprotein translocase secy subunit"/>
    <property type="match status" value="1"/>
</dbReference>
<evidence type="ECO:0000256" key="10">
    <source>
        <dbReference type="SAM" id="MobiDB-lite"/>
    </source>
</evidence>
<evidence type="ECO:0000256" key="6">
    <source>
        <dbReference type="ARBA" id="ARBA00022989"/>
    </source>
</evidence>
<comment type="function">
    <text evidence="9">Essential subunit of the Sec protein translocation channel SecYEG. Clamps together the 2 halves of SecY. May contact the channel plug during translocation.</text>
</comment>
<evidence type="ECO:0000313" key="11">
    <source>
        <dbReference type="EMBL" id="TYO92708.1"/>
    </source>
</evidence>
<name>A0A5S4ZMI4_9FIRM</name>
<keyword evidence="8 9" id="KW-0472">Membrane</keyword>
<dbReference type="EMBL" id="VNHM01000026">
    <property type="protein sequence ID" value="TYO92708.1"/>
    <property type="molecule type" value="Genomic_DNA"/>
</dbReference>
<keyword evidence="3 9" id="KW-1003">Cell membrane</keyword>
<comment type="similarity">
    <text evidence="9">Belongs to the SecE/SEC61-gamma family.</text>
</comment>
<reference evidence="11 12" key="1">
    <citation type="submission" date="2019-07" db="EMBL/GenBank/DDBJ databases">
        <title>Genomic Encyclopedia of Type Strains, Phase I: the one thousand microbial genomes (KMG-I) project.</title>
        <authorList>
            <person name="Kyrpides N."/>
        </authorList>
    </citation>
    <scope>NUCLEOTIDE SEQUENCE [LARGE SCALE GENOMIC DNA]</scope>
    <source>
        <strain evidence="11 12">DSM 6562</strain>
    </source>
</reference>
<dbReference type="PANTHER" id="PTHR33910">
    <property type="entry name" value="PROTEIN TRANSLOCASE SUBUNIT SECE"/>
    <property type="match status" value="1"/>
</dbReference>
<dbReference type="PANTHER" id="PTHR33910:SF1">
    <property type="entry name" value="PROTEIN TRANSLOCASE SUBUNIT SECE"/>
    <property type="match status" value="1"/>
</dbReference>
<sequence>MAVTKKDKGAGAGKELVKKDNRKEVAKKNAAANKPGRIEQARTFFRGVTNELKKVHWPNRRETMIYTSVVLVSVMFVAVLIWVFDIILGSAMGMLIK</sequence>
<dbReference type="InterPro" id="IPR001901">
    <property type="entry name" value="Translocase_SecE/Sec61-g"/>
</dbReference>
<evidence type="ECO:0000313" key="12">
    <source>
        <dbReference type="Proteomes" id="UP000323166"/>
    </source>
</evidence>
<dbReference type="PROSITE" id="PS01067">
    <property type="entry name" value="SECE_SEC61G"/>
    <property type="match status" value="1"/>
</dbReference>
<keyword evidence="2 9" id="KW-0813">Transport</keyword>
<dbReference type="AlphaFoldDB" id="A0A5S4ZMI4"/>
<evidence type="ECO:0000256" key="2">
    <source>
        <dbReference type="ARBA" id="ARBA00022448"/>
    </source>
</evidence>
<dbReference type="GO" id="GO:0005886">
    <property type="term" value="C:plasma membrane"/>
    <property type="evidence" value="ECO:0007669"/>
    <property type="project" value="UniProtKB-SubCell"/>
</dbReference>
<keyword evidence="12" id="KW-1185">Reference proteome</keyword>
<gene>
    <name evidence="9" type="primary">secE</name>
    <name evidence="11" type="ORF">LX24_02872</name>
</gene>
<keyword evidence="6 9" id="KW-1133">Transmembrane helix</keyword>
<evidence type="ECO:0000256" key="3">
    <source>
        <dbReference type="ARBA" id="ARBA00022475"/>
    </source>
</evidence>
<feature type="transmembrane region" description="Helical" evidence="9">
    <location>
        <begin position="64"/>
        <end position="88"/>
    </location>
</feature>
<dbReference type="InterPro" id="IPR005807">
    <property type="entry name" value="SecE_bac"/>
</dbReference>
<organism evidence="11 12">
    <name type="scientific">Desulfallas thermosapovorans DSM 6562</name>
    <dbReference type="NCBI Taxonomy" id="1121431"/>
    <lineage>
        <taxon>Bacteria</taxon>
        <taxon>Bacillati</taxon>
        <taxon>Bacillota</taxon>
        <taxon>Clostridia</taxon>
        <taxon>Eubacteriales</taxon>
        <taxon>Desulfallaceae</taxon>
        <taxon>Desulfallas</taxon>
    </lineage>
</organism>
<dbReference type="NCBIfam" id="TIGR00964">
    <property type="entry name" value="secE_bact"/>
    <property type="match status" value="1"/>
</dbReference>
<keyword evidence="4 9" id="KW-0812">Transmembrane</keyword>
<dbReference type="RefSeq" id="WP_207706628.1">
    <property type="nucleotide sequence ID" value="NZ_VNHM01000026.1"/>
</dbReference>
<keyword evidence="7 9" id="KW-0811">Translocation</keyword>
<evidence type="ECO:0000256" key="8">
    <source>
        <dbReference type="ARBA" id="ARBA00023136"/>
    </source>
</evidence>
<dbReference type="HAMAP" id="MF_00422">
    <property type="entry name" value="SecE"/>
    <property type="match status" value="1"/>
</dbReference>
<accession>A0A5S4ZMI4</accession>
<feature type="region of interest" description="Disordered" evidence="10">
    <location>
        <begin position="1"/>
        <end position="33"/>
    </location>
</feature>
<evidence type="ECO:0000256" key="7">
    <source>
        <dbReference type="ARBA" id="ARBA00023010"/>
    </source>
</evidence>
<protein>
    <recommendedName>
        <fullName evidence="9">Protein translocase subunit SecE</fullName>
    </recommendedName>
</protein>
<feature type="compositionally biased region" description="Basic and acidic residues" evidence="10">
    <location>
        <begin position="1"/>
        <end position="27"/>
    </location>
</feature>